<dbReference type="HAMAP" id="MF_00163">
    <property type="entry name" value="Pep_deformylase"/>
    <property type="match status" value="1"/>
</dbReference>
<comment type="similarity">
    <text evidence="1 2">Belongs to the polypeptide deformylase family.</text>
</comment>
<dbReference type="Proteomes" id="UP000177555">
    <property type="component" value="Unassembled WGS sequence"/>
</dbReference>
<dbReference type="AlphaFoldDB" id="A0A1F5JFK2"/>
<dbReference type="InterPro" id="IPR036821">
    <property type="entry name" value="Peptide_deformylase_sf"/>
</dbReference>
<name>A0A1F5JFK2_9BACT</name>
<evidence type="ECO:0000256" key="1">
    <source>
        <dbReference type="ARBA" id="ARBA00010759"/>
    </source>
</evidence>
<feature type="binding site" evidence="2">
    <location>
        <position position="136"/>
    </location>
    <ligand>
        <name>Fe cation</name>
        <dbReference type="ChEBI" id="CHEBI:24875"/>
    </ligand>
</feature>
<dbReference type="CDD" id="cd00487">
    <property type="entry name" value="Pep_deformylase"/>
    <property type="match status" value="1"/>
</dbReference>
<keyword evidence="2" id="KW-0479">Metal-binding</keyword>
<keyword evidence="2" id="KW-0408">Iron</keyword>
<feature type="active site" evidence="2">
    <location>
        <position position="133"/>
    </location>
</feature>
<dbReference type="Gene3D" id="3.90.45.10">
    <property type="entry name" value="Peptide deformylase"/>
    <property type="match status" value="1"/>
</dbReference>
<dbReference type="InterPro" id="IPR023635">
    <property type="entry name" value="Peptide_deformylase"/>
</dbReference>
<gene>
    <name evidence="2" type="primary">def</name>
    <name evidence="3" type="ORF">A2867_02565</name>
</gene>
<reference evidence="3 4" key="1">
    <citation type="journal article" date="2016" name="Nat. Commun.">
        <title>Thousands of microbial genomes shed light on interconnected biogeochemical processes in an aquifer system.</title>
        <authorList>
            <person name="Anantharaman K."/>
            <person name="Brown C.T."/>
            <person name="Hug L.A."/>
            <person name="Sharon I."/>
            <person name="Castelle C.J."/>
            <person name="Probst A.J."/>
            <person name="Thomas B.C."/>
            <person name="Singh A."/>
            <person name="Wilkins M.J."/>
            <person name="Karaoz U."/>
            <person name="Brodie E.L."/>
            <person name="Williams K.H."/>
            <person name="Hubbard S.S."/>
            <person name="Banfield J.F."/>
        </authorList>
    </citation>
    <scope>NUCLEOTIDE SEQUENCE [LARGE SCALE GENOMIC DNA]</scope>
</reference>
<keyword evidence="2" id="KW-0378">Hydrolase</keyword>
<feature type="binding site" evidence="2">
    <location>
        <position position="132"/>
    </location>
    <ligand>
        <name>Fe cation</name>
        <dbReference type="ChEBI" id="CHEBI:24875"/>
    </ligand>
</feature>
<dbReference type="GO" id="GO:0006412">
    <property type="term" value="P:translation"/>
    <property type="evidence" value="ECO:0007669"/>
    <property type="project" value="UniProtKB-UniRule"/>
</dbReference>
<protein>
    <recommendedName>
        <fullName evidence="2">Peptide deformylase</fullName>
        <shortName evidence="2">PDF</shortName>
        <ecNumber evidence="2">3.5.1.88</ecNumber>
    </recommendedName>
    <alternativeName>
        <fullName evidence="2">Polypeptide deformylase</fullName>
    </alternativeName>
</protein>
<dbReference type="GO" id="GO:0046872">
    <property type="term" value="F:metal ion binding"/>
    <property type="evidence" value="ECO:0007669"/>
    <property type="project" value="UniProtKB-KW"/>
</dbReference>
<dbReference type="EMBL" id="MFCP01000039">
    <property type="protein sequence ID" value="OGE27421.1"/>
    <property type="molecule type" value="Genomic_DNA"/>
</dbReference>
<comment type="function">
    <text evidence="2">Removes the formyl group from the N-terminal Met of newly synthesized proteins. Requires at least a dipeptide for an efficient rate of reaction. N-terminal L-methionine is a prerequisite for activity but the enzyme has broad specificity at other positions.</text>
</comment>
<dbReference type="PIRSF" id="PIRSF004749">
    <property type="entry name" value="Pep_def"/>
    <property type="match status" value="1"/>
</dbReference>
<dbReference type="GO" id="GO:0042586">
    <property type="term" value="F:peptide deformylase activity"/>
    <property type="evidence" value="ECO:0007669"/>
    <property type="project" value="UniProtKB-UniRule"/>
</dbReference>
<accession>A0A1F5JFK2</accession>
<comment type="caution">
    <text evidence="3">The sequence shown here is derived from an EMBL/GenBank/DDBJ whole genome shotgun (WGS) entry which is preliminary data.</text>
</comment>
<dbReference type="SUPFAM" id="SSF56420">
    <property type="entry name" value="Peptide deformylase"/>
    <property type="match status" value="1"/>
</dbReference>
<evidence type="ECO:0000313" key="4">
    <source>
        <dbReference type="Proteomes" id="UP000177555"/>
    </source>
</evidence>
<keyword evidence="2" id="KW-0648">Protein biosynthesis</keyword>
<proteinExistence type="inferred from homology"/>
<organism evidence="3 4">
    <name type="scientific">Candidatus Daviesbacteria bacterium RIFCSPHIGHO2_01_FULL_40_11</name>
    <dbReference type="NCBI Taxonomy" id="1797762"/>
    <lineage>
        <taxon>Bacteria</taxon>
        <taxon>Candidatus Daviesiibacteriota</taxon>
    </lineage>
</organism>
<dbReference type="PANTHER" id="PTHR10458:SF22">
    <property type="entry name" value="PEPTIDE DEFORMYLASE"/>
    <property type="match status" value="1"/>
</dbReference>
<dbReference type="EC" id="3.5.1.88" evidence="2"/>
<evidence type="ECO:0000256" key="2">
    <source>
        <dbReference type="HAMAP-Rule" id="MF_00163"/>
    </source>
</evidence>
<comment type="cofactor">
    <cofactor evidence="2">
        <name>Fe(2+)</name>
        <dbReference type="ChEBI" id="CHEBI:29033"/>
    </cofactor>
    <text evidence="2">Binds 1 Fe(2+) ion.</text>
</comment>
<comment type="catalytic activity">
    <reaction evidence="2">
        <text>N-terminal N-formyl-L-methionyl-[peptide] + H2O = N-terminal L-methionyl-[peptide] + formate</text>
        <dbReference type="Rhea" id="RHEA:24420"/>
        <dbReference type="Rhea" id="RHEA-COMP:10639"/>
        <dbReference type="Rhea" id="RHEA-COMP:10640"/>
        <dbReference type="ChEBI" id="CHEBI:15377"/>
        <dbReference type="ChEBI" id="CHEBI:15740"/>
        <dbReference type="ChEBI" id="CHEBI:49298"/>
        <dbReference type="ChEBI" id="CHEBI:64731"/>
        <dbReference type="EC" id="3.5.1.88"/>
    </reaction>
</comment>
<evidence type="ECO:0000313" key="3">
    <source>
        <dbReference type="EMBL" id="OGE27421.1"/>
    </source>
</evidence>
<dbReference type="PRINTS" id="PR01576">
    <property type="entry name" value="PDEFORMYLASE"/>
</dbReference>
<sequence length="172" mass="19221">MLSVVKAPDSRLRVKTRPVKKINPALKNTLKDMIKLTKTFKDPEGVGLASTQVGLTESFFVAKNGQKFISVINPKVISSGKRTKKYFEGCLSVPNMWGEVKRSTNIKVSYQDSGGKSITVPLKGIPAWIFQHEIDHLNGILFSDRVLEQKGKFYKFTGKDKTGTDVFQEITI</sequence>
<dbReference type="Pfam" id="PF01327">
    <property type="entry name" value="Pep_deformylase"/>
    <property type="match status" value="1"/>
</dbReference>
<feature type="binding site" evidence="2">
    <location>
        <position position="90"/>
    </location>
    <ligand>
        <name>Fe cation</name>
        <dbReference type="ChEBI" id="CHEBI:24875"/>
    </ligand>
</feature>
<dbReference type="NCBIfam" id="NF001159">
    <property type="entry name" value="PRK00150.1-3"/>
    <property type="match status" value="1"/>
</dbReference>
<dbReference type="PANTHER" id="PTHR10458">
    <property type="entry name" value="PEPTIDE DEFORMYLASE"/>
    <property type="match status" value="1"/>
</dbReference>
<dbReference type="NCBIfam" id="TIGR00079">
    <property type="entry name" value="pept_deformyl"/>
    <property type="match status" value="1"/>
</dbReference>